<evidence type="ECO:0000256" key="1">
    <source>
        <dbReference type="SAM" id="Phobius"/>
    </source>
</evidence>
<dbReference type="RefSeq" id="WP_122903133.1">
    <property type="nucleotide sequence ID" value="NZ_RHHS01000008.1"/>
</dbReference>
<protein>
    <submittedName>
        <fullName evidence="2">Uncharacterized protein</fullName>
    </submittedName>
</protein>
<comment type="caution">
    <text evidence="2">The sequence shown here is derived from an EMBL/GenBank/DDBJ whole genome shotgun (WGS) entry which is preliminary data.</text>
</comment>
<keyword evidence="1" id="KW-0472">Membrane</keyword>
<evidence type="ECO:0000313" key="3">
    <source>
        <dbReference type="Proteomes" id="UP000268829"/>
    </source>
</evidence>
<keyword evidence="3" id="KW-1185">Reference proteome</keyword>
<proteinExistence type="predicted"/>
<feature type="transmembrane region" description="Helical" evidence="1">
    <location>
        <begin position="26"/>
        <end position="43"/>
    </location>
</feature>
<dbReference type="Proteomes" id="UP000268829">
    <property type="component" value="Unassembled WGS sequence"/>
</dbReference>
<dbReference type="AlphaFoldDB" id="A0A3M8BCM1"/>
<organism evidence="2 3">
    <name type="scientific">Brevibacillus gelatini</name>
    <dbReference type="NCBI Taxonomy" id="1655277"/>
    <lineage>
        <taxon>Bacteria</taxon>
        <taxon>Bacillati</taxon>
        <taxon>Bacillota</taxon>
        <taxon>Bacilli</taxon>
        <taxon>Bacillales</taxon>
        <taxon>Paenibacillaceae</taxon>
        <taxon>Brevibacillus</taxon>
    </lineage>
</organism>
<keyword evidence="1" id="KW-1133">Transmembrane helix</keyword>
<dbReference type="EMBL" id="RHHS01000008">
    <property type="protein sequence ID" value="RNB61184.1"/>
    <property type="molecule type" value="Genomic_DNA"/>
</dbReference>
<keyword evidence="1" id="KW-0812">Transmembrane</keyword>
<sequence length="135" mass="15082">MNHELFQPTLKPNVDYETKSYNLNHYLLAVVLGGLLPAIVLGVKNAGWLRIKPLWSYAIAAAGVAVFFLTARYAHFLAVGTGIMYYFLLRGRYRIHMGLFAKTEPIVPEAVLYALLGKAVEWFLAAKGVQLFHGN</sequence>
<feature type="transmembrane region" description="Helical" evidence="1">
    <location>
        <begin position="55"/>
        <end position="88"/>
    </location>
</feature>
<reference evidence="2 3" key="1">
    <citation type="submission" date="2018-10" db="EMBL/GenBank/DDBJ databases">
        <title>Phylogenomics of Brevibacillus.</title>
        <authorList>
            <person name="Dunlap C."/>
        </authorList>
    </citation>
    <scope>NUCLEOTIDE SEQUENCE [LARGE SCALE GENOMIC DNA]</scope>
    <source>
        <strain evidence="2 3">DSM 100115</strain>
    </source>
</reference>
<name>A0A3M8BCM1_9BACL</name>
<dbReference type="OrthoDB" id="2471722at2"/>
<evidence type="ECO:0000313" key="2">
    <source>
        <dbReference type="EMBL" id="RNB61184.1"/>
    </source>
</evidence>
<gene>
    <name evidence="2" type="ORF">EDM57_02140</name>
</gene>
<accession>A0A3M8BCM1</accession>